<evidence type="ECO:0000313" key="1">
    <source>
        <dbReference type="EMBL" id="AZQ20859.1"/>
    </source>
</evidence>
<gene>
    <name evidence="2" type="primary">ORF111</name>
</gene>
<organism evidence="2">
    <name type="scientific">Pompano iridovirus</name>
    <dbReference type="NCBI Taxonomy" id="2494350"/>
    <lineage>
        <taxon>Viruses</taxon>
        <taxon>Varidnaviria</taxon>
        <taxon>Bamfordvirae</taxon>
        <taxon>Nucleocytoviricota</taxon>
        <taxon>Megaviricetes</taxon>
        <taxon>Pimascovirales</taxon>
        <taxon>Pimascovirales incertae sedis</taxon>
        <taxon>Iridoviridae</taxon>
        <taxon>Alphairidovirinae</taxon>
        <taxon>Megalocytivirus</taxon>
        <taxon>Megalocytivirus pagrus1</taxon>
        <taxon>Infectious spleen and kidney necrosis virus</taxon>
    </lineage>
</organism>
<proteinExistence type="predicted"/>
<evidence type="ECO:0000313" key="2">
    <source>
        <dbReference type="EMBL" id="AZQ20989.1"/>
    </source>
</evidence>
<dbReference type="EMBL" id="MK098186">
    <property type="protein sequence ID" value="AZQ20989.1"/>
    <property type="molecule type" value="Genomic_DNA"/>
</dbReference>
<dbReference type="Proteomes" id="UP000319271">
    <property type="component" value="Segment"/>
</dbReference>
<accession>A0A3Q9EG49</accession>
<evidence type="ECO:0000313" key="3">
    <source>
        <dbReference type="EMBL" id="AZQ21101.1"/>
    </source>
</evidence>
<dbReference type="EMBL" id="MK098185">
    <property type="protein sequence ID" value="AZQ20859.1"/>
    <property type="molecule type" value="Genomic_DNA"/>
</dbReference>
<dbReference type="Proteomes" id="UP000317388">
    <property type="component" value="Segment"/>
</dbReference>
<protein>
    <submittedName>
        <fullName evidence="2">Uncharacterized protein</fullName>
    </submittedName>
</protein>
<dbReference type="EMBL" id="MK098187">
    <property type="protein sequence ID" value="AZQ21101.1"/>
    <property type="molecule type" value="Genomic_DNA"/>
</dbReference>
<name>A0A3Q9EG49_ISKNV</name>
<dbReference type="Proteomes" id="UP000319415">
    <property type="component" value="Segment"/>
</dbReference>
<sequence>MSGLPSMSRTAAHACATALALLASSAAVNGAVVGLYISTGALAGILLHVPGNIGPRASWLPAQYVMWNALLQAIVEYTIGAALLHGQNQNIAFLNIENAL</sequence>
<reference evidence="2" key="1">
    <citation type="submission" date="2018-10" db="EMBL/GenBank/DDBJ databases">
        <title>Phylogenomic characterization of red seabream iridovirus from Florida pompano Trachinotus carolinus maricultured in the Caribbean Sea.</title>
        <authorList>
            <person name="Koda S.A."/>
            <person name="Subramaniam K."/>
            <person name="Pouder D.B."/>
            <person name="Yanong R.P."/>
            <person name="Frasca S.Jr."/>
            <person name="Waltzek T.B."/>
        </authorList>
    </citation>
    <scope>NUCLEOTIDE SEQUENCE [LARGE SCALE GENOMIC DNA]</scope>
    <source>
        <strain evidence="1">PIV2010</strain>
        <strain evidence="2">PIV2014a</strain>
        <strain evidence="3">PIV2016</strain>
    </source>
</reference>